<protein>
    <submittedName>
        <fullName evidence="1">Uncharacterized protein</fullName>
    </submittedName>
</protein>
<accession>A0AAQ3NF12</accession>
<dbReference type="EMBL" id="CP144695">
    <property type="protein sequence ID" value="WVZ07821.1"/>
    <property type="molecule type" value="Genomic_DNA"/>
</dbReference>
<dbReference type="Proteomes" id="UP001374535">
    <property type="component" value="Chromosome 6"/>
</dbReference>
<keyword evidence="2" id="KW-1185">Reference proteome</keyword>
<proteinExistence type="predicted"/>
<name>A0AAQ3NF12_VIGMU</name>
<reference evidence="1 2" key="1">
    <citation type="journal article" date="2023" name="Life. Sci Alliance">
        <title>Evolutionary insights into 3D genome organization and epigenetic landscape of Vigna mungo.</title>
        <authorList>
            <person name="Junaid A."/>
            <person name="Singh B."/>
            <person name="Bhatia S."/>
        </authorList>
    </citation>
    <scope>NUCLEOTIDE SEQUENCE [LARGE SCALE GENOMIC DNA]</scope>
    <source>
        <strain evidence="1">Urdbean</strain>
    </source>
</reference>
<sequence>MSMRSLCSLNNLVIRSILSAEKYVLFNGCREQSRLLAHQPHLGTHPLDLQLLNPYPIQTHLSSHWVIEPLQKCYHRRLPRPTLPNQRHSLPCRNSHTQPVQYCTLWSRRVRKFHPVKFNFPVNSLQNLPFLALRINSRNPLYHLLYTLRRRTRLGKELHIR</sequence>
<organism evidence="1 2">
    <name type="scientific">Vigna mungo</name>
    <name type="common">Black gram</name>
    <name type="synonym">Phaseolus mungo</name>
    <dbReference type="NCBI Taxonomy" id="3915"/>
    <lineage>
        <taxon>Eukaryota</taxon>
        <taxon>Viridiplantae</taxon>
        <taxon>Streptophyta</taxon>
        <taxon>Embryophyta</taxon>
        <taxon>Tracheophyta</taxon>
        <taxon>Spermatophyta</taxon>
        <taxon>Magnoliopsida</taxon>
        <taxon>eudicotyledons</taxon>
        <taxon>Gunneridae</taxon>
        <taxon>Pentapetalae</taxon>
        <taxon>rosids</taxon>
        <taxon>fabids</taxon>
        <taxon>Fabales</taxon>
        <taxon>Fabaceae</taxon>
        <taxon>Papilionoideae</taxon>
        <taxon>50 kb inversion clade</taxon>
        <taxon>NPAAA clade</taxon>
        <taxon>indigoferoid/millettioid clade</taxon>
        <taxon>Phaseoleae</taxon>
        <taxon>Vigna</taxon>
    </lineage>
</organism>
<gene>
    <name evidence="1" type="ORF">V8G54_021167</name>
</gene>
<evidence type="ECO:0000313" key="2">
    <source>
        <dbReference type="Proteomes" id="UP001374535"/>
    </source>
</evidence>
<dbReference type="AlphaFoldDB" id="A0AAQ3NF12"/>
<evidence type="ECO:0000313" key="1">
    <source>
        <dbReference type="EMBL" id="WVZ07821.1"/>
    </source>
</evidence>